<evidence type="ECO:0000313" key="3">
    <source>
        <dbReference type="Proteomes" id="UP000549250"/>
    </source>
</evidence>
<protein>
    <submittedName>
        <fullName evidence="2">Uncharacterized protein</fullName>
    </submittedName>
</protein>
<feature type="transmembrane region" description="Helical" evidence="1">
    <location>
        <begin position="20"/>
        <end position="43"/>
    </location>
</feature>
<dbReference type="RefSeq" id="WP_183165341.1">
    <property type="nucleotide sequence ID" value="NZ_JACHXI010000002.1"/>
</dbReference>
<dbReference type="Proteomes" id="UP000549250">
    <property type="component" value="Unassembled WGS sequence"/>
</dbReference>
<accession>A0A839SYC0</accession>
<dbReference type="EMBL" id="JACHXI010000002">
    <property type="protein sequence ID" value="MBB3102347.1"/>
    <property type="molecule type" value="Genomic_DNA"/>
</dbReference>
<keyword evidence="1" id="KW-0472">Membrane</keyword>
<organism evidence="2 3">
    <name type="scientific">Azomonas macrocytogenes</name>
    <name type="common">Azotobacter macrocytogenes</name>
    <dbReference type="NCBI Taxonomy" id="69962"/>
    <lineage>
        <taxon>Bacteria</taxon>
        <taxon>Pseudomonadati</taxon>
        <taxon>Pseudomonadota</taxon>
        <taxon>Gammaproteobacteria</taxon>
        <taxon>Pseudomonadales</taxon>
        <taxon>Pseudomonadaceae</taxon>
        <taxon>Azomonas</taxon>
    </lineage>
</organism>
<feature type="transmembrane region" description="Helical" evidence="1">
    <location>
        <begin position="55"/>
        <end position="74"/>
    </location>
</feature>
<feature type="transmembrane region" description="Helical" evidence="1">
    <location>
        <begin position="134"/>
        <end position="154"/>
    </location>
</feature>
<reference evidence="2 3" key="1">
    <citation type="submission" date="2020-08" db="EMBL/GenBank/DDBJ databases">
        <title>Genomic Encyclopedia of Type Strains, Phase III (KMG-III): the genomes of soil and plant-associated and newly described type strains.</title>
        <authorList>
            <person name="Whitman W."/>
        </authorList>
    </citation>
    <scope>NUCLEOTIDE SEQUENCE [LARGE SCALE GENOMIC DNA]</scope>
    <source>
        <strain evidence="2 3">CECT 4462</strain>
    </source>
</reference>
<proteinExistence type="predicted"/>
<dbReference type="Gene3D" id="3.40.50.12580">
    <property type="match status" value="1"/>
</dbReference>
<feature type="transmembrane region" description="Helical" evidence="1">
    <location>
        <begin position="110"/>
        <end position="127"/>
    </location>
</feature>
<sequence>MTQGNRSTRVWWPLSLEQWLLSGALFYALATIIVQLVGNTPVWQETSPVEISSDLVASLGLAFAGFQAVAGWSYQQLRTRWLLGCLGMLMIWSCETAVDKLGYVDYRLIISIWIAATIPIFVCIRFYSTERTAFGVLWVGVVAQLASHVAWIIQDGFLDGPVDVHPLLEMLIDTGQLLALLGYIVAFVLTRLSRLDVNALHKDRLQRWLSAKGKHNKRRGRLARPRICFPYNAQTHQIFHSLPIAISLAKRYPEMDVHIAGPRRNILFVQNLLRKNRAEPVSVRFDTLYVPWMVRRRNKDGAVGSKRKILRANQLYFSGFDVIVIPERTSIYLRKICPNGLKLIGTEHGAGDRAVGFAAETALYDFLLLPGEKQARRLLELGHIRPGNFISGIYAKFDLAYDAEKVRFFGNDRPTILYNPHFAEDLSSWHLIGRQVLDHFARSTAYNLIFAPHIRLFDAPTSAKYQAFEEYRHYPHLRIDLGSEHCVDMTYTRSADIYLGDVSSQVVEFIVRPRPCVFLDPRNICWQQDPHYRFWHLGPVVSSVNDIDSAIREAIHLQQEFEHRQRTYLFDTLGQVEPGQSGLRGAEAIAGFLRRTAIDSMSRSDSV</sequence>
<dbReference type="AlphaFoldDB" id="A0A839SYC0"/>
<feature type="transmembrane region" description="Helical" evidence="1">
    <location>
        <begin position="174"/>
        <end position="192"/>
    </location>
</feature>
<gene>
    <name evidence="2" type="ORF">FHR87_000720</name>
</gene>
<keyword evidence="1" id="KW-0812">Transmembrane</keyword>
<evidence type="ECO:0000313" key="2">
    <source>
        <dbReference type="EMBL" id="MBB3102347.1"/>
    </source>
</evidence>
<feature type="transmembrane region" description="Helical" evidence="1">
    <location>
        <begin position="81"/>
        <end position="98"/>
    </location>
</feature>
<keyword evidence="3" id="KW-1185">Reference proteome</keyword>
<keyword evidence="1" id="KW-1133">Transmembrane helix</keyword>
<dbReference type="InterPro" id="IPR043148">
    <property type="entry name" value="TagF_C"/>
</dbReference>
<comment type="caution">
    <text evidence="2">The sequence shown here is derived from an EMBL/GenBank/DDBJ whole genome shotgun (WGS) entry which is preliminary data.</text>
</comment>
<name>A0A839SYC0_AZOMA</name>
<evidence type="ECO:0000256" key="1">
    <source>
        <dbReference type="SAM" id="Phobius"/>
    </source>
</evidence>